<proteinExistence type="predicted"/>
<protein>
    <submittedName>
        <fullName evidence="1">Uncharacterized protein</fullName>
    </submittedName>
</protein>
<gene>
    <name evidence="1" type="ORF">RRG08_065539</name>
</gene>
<evidence type="ECO:0000313" key="1">
    <source>
        <dbReference type="EMBL" id="KAK3802408.1"/>
    </source>
</evidence>
<feature type="non-terminal residue" evidence="1">
    <location>
        <position position="1"/>
    </location>
</feature>
<keyword evidence="2" id="KW-1185">Reference proteome</keyword>
<dbReference type="AlphaFoldDB" id="A0AAE1EDY6"/>
<reference evidence="1" key="1">
    <citation type="journal article" date="2023" name="G3 (Bethesda)">
        <title>A reference genome for the long-term kleptoplast-retaining sea slug Elysia crispata morphotype clarki.</title>
        <authorList>
            <person name="Eastman K.E."/>
            <person name="Pendleton A.L."/>
            <person name="Shaikh M.A."/>
            <person name="Suttiyut T."/>
            <person name="Ogas R."/>
            <person name="Tomko P."/>
            <person name="Gavelis G."/>
            <person name="Widhalm J.R."/>
            <person name="Wisecaver J.H."/>
        </authorList>
    </citation>
    <scope>NUCLEOTIDE SEQUENCE</scope>
    <source>
        <strain evidence="1">ECLA1</strain>
    </source>
</reference>
<dbReference type="EMBL" id="JAWDGP010000239">
    <property type="protein sequence ID" value="KAK3802408.1"/>
    <property type="molecule type" value="Genomic_DNA"/>
</dbReference>
<accession>A0AAE1EDY6</accession>
<sequence>WLSPLDRSSVGDLAGVNVINPSARVRAWFEPSHVPVDQTISRVWEKIVNGYI</sequence>
<evidence type="ECO:0000313" key="2">
    <source>
        <dbReference type="Proteomes" id="UP001283361"/>
    </source>
</evidence>
<name>A0AAE1EDY6_9GAST</name>
<dbReference type="Proteomes" id="UP001283361">
    <property type="component" value="Unassembled WGS sequence"/>
</dbReference>
<organism evidence="1 2">
    <name type="scientific">Elysia crispata</name>
    <name type="common">lettuce slug</name>
    <dbReference type="NCBI Taxonomy" id="231223"/>
    <lineage>
        <taxon>Eukaryota</taxon>
        <taxon>Metazoa</taxon>
        <taxon>Spiralia</taxon>
        <taxon>Lophotrochozoa</taxon>
        <taxon>Mollusca</taxon>
        <taxon>Gastropoda</taxon>
        <taxon>Heterobranchia</taxon>
        <taxon>Euthyneura</taxon>
        <taxon>Panpulmonata</taxon>
        <taxon>Sacoglossa</taxon>
        <taxon>Placobranchoidea</taxon>
        <taxon>Plakobranchidae</taxon>
        <taxon>Elysia</taxon>
    </lineage>
</organism>
<comment type="caution">
    <text evidence="1">The sequence shown here is derived from an EMBL/GenBank/DDBJ whole genome shotgun (WGS) entry which is preliminary data.</text>
</comment>